<dbReference type="Pfam" id="PF01663">
    <property type="entry name" value="Phosphodiest"/>
    <property type="match status" value="1"/>
</dbReference>
<dbReference type="PANTHER" id="PTHR10151:SF120">
    <property type="entry name" value="BIS(5'-ADENOSYL)-TRIPHOSPHATASE"/>
    <property type="match status" value="1"/>
</dbReference>
<dbReference type="CDD" id="cd16016">
    <property type="entry name" value="AP-SPAP"/>
    <property type="match status" value="1"/>
</dbReference>
<dbReference type="SUPFAM" id="SSF53649">
    <property type="entry name" value="Alkaline phosphatase-like"/>
    <property type="match status" value="1"/>
</dbReference>
<organism evidence="4">
    <name type="scientific">uncultured organism</name>
    <dbReference type="NCBI Taxonomy" id="155900"/>
    <lineage>
        <taxon>unclassified sequences</taxon>
        <taxon>environmental samples</taxon>
    </lineage>
</organism>
<dbReference type="GO" id="GO:0046872">
    <property type="term" value="F:metal ion binding"/>
    <property type="evidence" value="ECO:0007669"/>
    <property type="project" value="UniProtKB-KW"/>
</dbReference>
<sequence length="559" mass="60973">MPAKYDYPYRMRRFAIALLCLLIPLSGARPARADAYHAKPKLVVVLVLDQFRGDYLERYRDDFKTANGFNLFLKRGAYFTDCYYDYANTMTAPGHSTIGTGAYTDGHGISLNEWWDLKRSTTHAVTSVEDERYAIVGDLESTEVGASPRNELASTLGDEVVLATKGKSKLFGISLKDRAAILTSGHASKGAFWLDHASGRFITSTYWEAQLPPWAQAFNASGRRDQALREANAKPGRFYDEVGQTPASVSYLLDFAKALVAGEQMGRHDVTDVLTISISTTDILGHLVGPDAQKQRDLVNAVDADLNNFFTWLDQNVDGGIGNVWVALTGDHGVAPVPEIAAQLGMPAASFDLKKLGAAVNVKLNERFSPGKKTQYILRSEMPYLTLDPRPFTAARISEADAEEAVAGMLPEALESTLPPAPTGVSQTRLAPRPIVRRSYTRLQMAAGQIPATEEGKLILHSYSPNGGWYVMFTAGMYDVTGSKGTNHFSPYSYDRHVPLAFYGSPFVPGTYRNRVAPVDLAATFASLLGVNQPSACVGHVLTESIKPETNASERNAGQ</sequence>
<evidence type="ECO:0000256" key="3">
    <source>
        <dbReference type="ARBA" id="ARBA00022729"/>
    </source>
</evidence>
<dbReference type="PANTHER" id="PTHR10151">
    <property type="entry name" value="ECTONUCLEOTIDE PYROPHOSPHATASE/PHOSPHODIESTERASE"/>
    <property type="match status" value="1"/>
</dbReference>
<keyword evidence="3" id="KW-0732">Signal</keyword>
<keyword evidence="2" id="KW-0479">Metal-binding</keyword>
<evidence type="ECO:0000256" key="2">
    <source>
        <dbReference type="ARBA" id="ARBA00022723"/>
    </source>
</evidence>
<dbReference type="Gene3D" id="3.40.720.10">
    <property type="entry name" value="Alkaline Phosphatase, subunit A"/>
    <property type="match status" value="2"/>
</dbReference>
<keyword evidence="1" id="KW-0597">Phosphoprotein</keyword>
<dbReference type="InterPro" id="IPR026263">
    <property type="entry name" value="Alkaline_phosphatase_prok"/>
</dbReference>
<evidence type="ECO:0000313" key="4">
    <source>
        <dbReference type="EMBL" id="AWN00244.1"/>
    </source>
</evidence>
<proteinExistence type="predicted"/>
<dbReference type="GO" id="GO:0004035">
    <property type="term" value="F:alkaline phosphatase activity"/>
    <property type="evidence" value="ECO:0007669"/>
    <property type="project" value="InterPro"/>
</dbReference>
<dbReference type="InterPro" id="IPR017850">
    <property type="entry name" value="Alkaline_phosphatase_core_sf"/>
</dbReference>
<protein>
    <recommendedName>
        <fullName evidence="5">Type I phosphodiesterase / nucleotide pyrophosphatase</fullName>
    </recommendedName>
</protein>
<reference evidence="4" key="1">
    <citation type="submission" date="2017-04" db="EMBL/GenBank/DDBJ databases">
        <title>Identification of novel phosphatase/phytase genes by screening of metagenomic libraries derived from soil samples.</title>
        <authorList>
            <person name="Castillo Villamizar G.A."/>
            <person name="Nacke H."/>
            <person name="Bohning M."/>
            <person name="Gullans E."/>
            <person name="Keiser K."/>
            <person name="Daniel R."/>
        </authorList>
    </citation>
    <scope>NUCLEOTIDE SEQUENCE</scope>
</reference>
<dbReference type="EMBL" id="KY931688">
    <property type="protein sequence ID" value="AWN00244.1"/>
    <property type="molecule type" value="Genomic_DNA"/>
</dbReference>
<dbReference type="InterPro" id="IPR002591">
    <property type="entry name" value="Phosphodiest/P_Trfase"/>
</dbReference>
<name>A0A3G1QTK6_9ZZZZ</name>
<accession>A0A3G1QTK6</accession>
<evidence type="ECO:0000256" key="1">
    <source>
        <dbReference type="ARBA" id="ARBA00022553"/>
    </source>
</evidence>
<dbReference type="PIRSF" id="PIRSF031924">
    <property type="entry name" value="Pi-irrepressible_AP"/>
    <property type="match status" value="1"/>
</dbReference>
<dbReference type="AlphaFoldDB" id="A0A3G1QTK6"/>
<evidence type="ECO:0008006" key="5">
    <source>
        <dbReference type="Google" id="ProtNLM"/>
    </source>
</evidence>